<dbReference type="EMBL" id="PVNL01000013">
    <property type="protein sequence ID" value="PRQ09717.1"/>
    <property type="molecule type" value="Genomic_DNA"/>
</dbReference>
<accession>A0A2S9YXB4</accession>
<dbReference type="RefSeq" id="WP_181232981.1">
    <property type="nucleotide sequence ID" value="NZ_PVNL01000013.1"/>
</dbReference>
<dbReference type="Gene3D" id="3.30.2090.10">
    <property type="entry name" value="Multidrug efflux transporter AcrB TolC docking domain, DN and DC subdomains"/>
    <property type="match status" value="2"/>
</dbReference>
<dbReference type="Gene3D" id="3.30.70.1440">
    <property type="entry name" value="Multidrug efflux transporter AcrB pore domain"/>
    <property type="match status" value="1"/>
</dbReference>
<protein>
    <submittedName>
        <fullName evidence="2">Cobalt-zinc-cadmium resistance protein CzcA</fullName>
    </submittedName>
</protein>
<feature type="transmembrane region" description="Helical" evidence="1">
    <location>
        <begin position="894"/>
        <end position="916"/>
    </location>
</feature>
<comment type="caution">
    <text evidence="2">The sequence shown here is derived from an EMBL/GenBank/DDBJ whole genome shotgun (WGS) entry which is preliminary data.</text>
</comment>
<dbReference type="GO" id="GO:0005886">
    <property type="term" value="C:plasma membrane"/>
    <property type="evidence" value="ECO:0007669"/>
    <property type="project" value="TreeGrafter"/>
</dbReference>
<feature type="transmembrane region" description="Helical" evidence="1">
    <location>
        <begin position="455"/>
        <end position="475"/>
    </location>
</feature>
<gene>
    <name evidence="2" type="primary">czcA_1</name>
    <name evidence="2" type="ORF">ENSA7_04710</name>
</gene>
<evidence type="ECO:0000256" key="1">
    <source>
        <dbReference type="SAM" id="Phobius"/>
    </source>
</evidence>
<feature type="transmembrane region" description="Helical" evidence="1">
    <location>
        <begin position="424"/>
        <end position="443"/>
    </location>
</feature>
<dbReference type="InterPro" id="IPR001036">
    <property type="entry name" value="Acrflvin-R"/>
</dbReference>
<feature type="transmembrane region" description="Helical" evidence="1">
    <location>
        <begin position="382"/>
        <end position="403"/>
    </location>
</feature>
<dbReference type="Gene3D" id="1.20.1640.10">
    <property type="entry name" value="Multidrug efflux transporter AcrB transmembrane domain"/>
    <property type="match status" value="2"/>
</dbReference>
<reference evidence="2 3" key="1">
    <citation type="submission" date="2018-03" db="EMBL/GenBank/DDBJ databases">
        <title>Draft Genome Sequences of the Obligatory Marine Myxobacteria Enhygromyxa salina SWB007.</title>
        <authorList>
            <person name="Poehlein A."/>
            <person name="Moghaddam J.A."/>
            <person name="Harms H."/>
            <person name="Alanjari M."/>
            <person name="Koenig G.M."/>
            <person name="Daniel R."/>
            <person name="Schaeberle T.F."/>
        </authorList>
    </citation>
    <scope>NUCLEOTIDE SEQUENCE [LARGE SCALE GENOMIC DNA]</scope>
    <source>
        <strain evidence="2 3">SWB007</strain>
    </source>
</reference>
<proteinExistence type="predicted"/>
<sequence length="1039" mass="110520">MIAYFARHPTAANLLMGILLLLGVLALPDLRRETYPEFEADAIQVRASYPGADAETMDETVVARVEDVLGGMEGVASVNASAREGSATVTVELADGADIDAVLTEVKSAVDTINDFPTDMDEPTVTAQSRSRSVATIAVTGPMSGQDLKLYLERLKRRLLTDPDVSQVSIAGFSPHRLQVSLDQAALARYGLDISAVADAIAVQSLDSPLGELQMRGRTLLVRYQDKRVTPAQLRTIVVATGDSGAEILLGELATVKDAFSVEAEQTYFNGERAGMLVVSKASSEDSLEVFAAIERFIAEQELVKPDGVEFSITNDSTSVIEDRLGLLIENGVMGLILVFFTLWVFFDLRLAFWVAAGVPVSFLSALWVMSITGQSLNMMTMMGLLVALGLLMDDAIVLAENVATHRQAGKPALEAAIEGVKEVAGGVVSSFVTTICVFVPLSAIDGRIGRTLQVIPAVLIAVLAMSLIEAFLILPNHLGHALGHGTGPQSKPNRLRVRFDAGFAALRERGLGWLVDGAIRLRYVAVGLALAAFLASVGAVQGGKLRYQAFPDTEGDVVEFRLELPPGTALDATKRETERVIAAAQRVSDRLRPEQPDEQDLVLNTSVRFNYNSSVDTTGPHVATVTIDLLGVEVRATTLAEFTEAWREELGPIPNAIGASFGAGGRRGPGGNAIEVRVLGQDLERLDEAAERVEAWFAGFSGVTDLSDNLELGTAQVRVRLRPGVGTPGLTGASVASQVKAALAGVSVETLYEDGEEYEVFAELERHNRDTVADLEVLPILLADGTRVPLGSVAIVEQSRSYGSVSRQAGMRTVTVTGGLDREQQNLAALMAQFREQGAPELEAEFPDLDFVVGGETEDSEATLGSMARGTVLGMLAIFVVLSLQLRTLVEPVLVMLAIPFAFVGVVVGSLAIGAPLSSQSIMGFVSLAGIVVNDSILLMLFIKKARAEGMSVIDAARTASRDRFRAVLLTSATTIAGLVPLMFETSRQAQMLIPVATSIVFGLLASTVLVLVLLPAAYVLLADLGLVGSREGERPSS</sequence>
<dbReference type="GO" id="GO:0042910">
    <property type="term" value="F:xenobiotic transmembrane transporter activity"/>
    <property type="evidence" value="ECO:0007669"/>
    <property type="project" value="TreeGrafter"/>
</dbReference>
<feature type="transmembrane region" description="Helical" evidence="1">
    <location>
        <begin position="522"/>
        <end position="541"/>
    </location>
</feature>
<dbReference type="SUPFAM" id="SSF82693">
    <property type="entry name" value="Multidrug efflux transporter AcrB pore domain, PN1, PN2, PC1 and PC2 subdomains"/>
    <property type="match status" value="2"/>
</dbReference>
<keyword evidence="1" id="KW-0472">Membrane</keyword>
<organism evidence="2 3">
    <name type="scientific">Enhygromyxa salina</name>
    <dbReference type="NCBI Taxonomy" id="215803"/>
    <lineage>
        <taxon>Bacteria</taxon>
        <taxon>Pseudomonadati</taxon>
        <taxon>Myxococcota</taxon>
        <taxon>Polyangia</taxon>
        <taxon>Nannocystales</taxon>
        <taxon>Nannocystaceae</taxon>
        <taxon>Enhygromyxa</taxon>
    </lineage>
</organism>
<feature type="transmembrane region" description="Helical" evidence="1">
    <location>
        <begin position="325"/>
        <end position="346"/>
    </location>
</feature>
<keyword evidence="1" id="KW-1133">Transmembrane helix</keyword>
<feature type="transmembrane region" description="Helical" evidence="1">
    <location>
        <begin position="922"/>
        <end position="944"/>
    </location>
</feature>
<dbReference type="SUPFAM" id="SSF82866">
    <property type="entry name" value="Multidrug efflux transporter AcrB transmembrane domain"/>
    <property type="match status" value="2"/>
</dbReference>
<feature type="transmembrane region" description="Helical" evidence="1">
    <location>
        <begin position="351"/>
        <end position="370"/>
    </location>
</feature>
<dbReference type="PANTHER" id="PTHR32063:SF33">
    <property type="entry name" value="RND SUPERFAMILY EFFLUX PUMP PERMEASE COMPONENT"/>
    <property type="match status" value="1"/>
</dbReference>
<keyword evidence="1" id="KW-0812">Transmembrane</keyword>
<feature type="transmembrane region" description="Helical" evidence="1">
    <location>
        <begin position="965"/>
        <end position="985"/>
    </location>
</feature>
<dbReference type="PRINTS" id="PR00702">
    <property type="entry name" value="ACRIFLAVINRP"/>
</dbReference>
<dbReference type="Proteomes" id="UP000238823">
    <property type="component" value="Unassembled WGS sequence"/>
</dbReference>
<dbReference type="PANTHER" id="PTHR32063">
    <property type="match status" value="1"/>
</dbReference>
<name>A0A2S9YXB4_9BACT</name>
<dbReference type="SUPFAM" id="SSF82714">
    <property type="entry name" value="Multidrug efflux transporter AcrB TolC docking domain, DN and DC subdomains"/>
    <property type="match status" value="2"/>
</dbReference>
<dbReference type="InterPro" id="IPR027463">
    <property type="entry name" value="AcrB_DN_DC_subdom"/>
</dbReference>
<feature type="transmembrane region" description="Helical" evidence="1">
    <location>
        <begin position="997"/>
        <end position="1023"/>
    </location>
</feature>
<dbReference type="Gene3D" id="3.30.70.1320">
    <property type="entry name" value="Multidrug efflux transporter AcrB pore domain like"/>
    <property type="match status" value="1"/>
</dbReference>
<dbReference type="Pfam" id="PF00873">
    <property type="entry name" value="ACR_tran"/>
    <property type="match status" value="1"/>
</dbReference>
<dbReference type="Gene3D" id="3.30.70.1430">
    <property type="entry name" value="Multidrug efflux transporter AcrB pore domain"/>
    <property type="match status" value="2"/>
</dbReference>
<dbReference type="AlphaFoldDB" id="A0A2S9YXB4"/>
<evidence type="ECO:0000313" key="3">
    <source>
        <dbReference type="Proteomes" id="UP000238823"/>
    </source>
</evidence>
<evidence type="ECO:0000313" key="2">
    <source>
        <dbReference type="EMBL" id="PRQ09717.1"/>
    </source>
</evidence>